<evidence type="ECO:0000313" key="1">
    <source>
        <dbReference type="EMBL" id="AQS60182.1"/>
    </source>
</evidence>
<dbReference type="InterPro" id="IPR025833">
    <property type="entry name" value="GDYXXLXY"/>
</dbReference>
<accession>A0A1S6IZI1</accession>
<evidence type="ECO:0008006" key="3">
    <source>
        <dbReference type="Google" id="ProtNLM"/>
    </source>
</evidence>
<organism evidence="1 2">
    <name type="scientific">Desulforamulus ferrireducens</name>
    <dbReference type="NCBI Taxonomy" id="1833852"/>
    <lineage>
        <taxon>Bacteria</taxon>
        <taxon>Bacillati</taxon>
        <taxon>Bacillota</taxon>
        <taxon>Clostridia</taxon>
        <taxon>Eubacteriales</taxon>
        <taxon>Peptococcaceae</taxon>
        <taxon>Desulforamulus</taxon>
    </lineage>
</organism>
<dbReference type="Proteomes" id="UP000189464">
    <property type="component" value="Chromosome"/>
</dbReference>
<dbReference type="RefSeq" id="WP_077715216.1">
    <property type="nucleotide sequence ID" value="NZ_CP019698.1"/>
</dbReference>
<dbReference type="AlphaFoldDB" id="A0A1S6IZI1"/>
<dbReference type="Pfam" id="PF14345">
    <property type="entry name" value="GDYXXLXY"/>
    <property type="match status" value="1"/>
</dbReference>
<dbReference type="EMBL" id="CP019698">
    <property type="protein sequence ID" value="AQS60182.1"/>
    <property type="molecule type" value="Genomic_DNA"/>
</dbReference>
<sequence>MRKYLIIALLPLLILVGLTAKPVLTYTLGEEIILKTQPVDPYDLFRGRHMVISYEISTVDISKMPQDFTQVQGDLAPVEKDDLYMKWGENYRGKKLYAVLKKDGPYHTVERLVTEPPAGLYLPCTFQYVDKDADGQYRVRLNYNLDKYFIPEDSSSELEDAAREGLVLAKVKVYHGYPLLVDLSKH</sequence>
<reference evidence="1 2" key="1">
    <citation type="journal article" date="2016" name="Int. J. Syst. Evol. Microbiol.">
        <title>Desulfotomaculum ferrireducens sp. nov., a moderately thermophilic sulfate-reducing and dissimilatory Fe(III)-reducing bacterium isolated from compost.</title>
        <authorList>
            <person name="Yang G."/>
            <person name="Guo J."/>
            <person name="Zhuang L."/>
            <person name="Yuan Y."/>
            <person name="Zhou S."/>
        </authorList>
    </citation>
    <scope>NUCLEOTIDE SEQUENCE [LARGE SCALE GENOMIC DNA]</scope>
    <source>
        <strain evidence="1 2">GSS09</strain>
    </source>
</reference>
<gene>
    <name evidence="1" type="ORF">B0537_14505</name>
</gene>
<proteinExistence type="predicted"/>
<keyword evidence="2" id="KW-1185">Reference proteome</keyword>
<evidence type="ECO:0000313" key="2">
    <source>
        <dbReference type="Proteomes" id="UP000189464"/>
    </source>
</evidence>
<dbReference type="KEGG" id="dfg:B0537_14505"/>
<dbReference type="OrthoDB" id="4868247at2"/>
<name>A0A1S6IZI1_9FIRM</name>
<dbReference type="STRING" id="1833852.B0537_14505"/>
<protein>
    <recommendedName>
        <fullName evidence="3">GDYXXLXY protein</fullName>
    </recommendedName>
</protein>